<evidence type="ECO:0008006" key="4">
    <source>
        <dbReference type="Google" id="ProtNLM"/>
    </source>
</evidence>
<proteinExistence type="predicted"/>
<keyword evidence="1" id="KW-0812">Transmembrane</keyword>
<sequence length="66" mass="6884">MRRLLWALAGLVLGAGGVLLAGIALPYVTPISQAEGAYAMGLVFFWVPVGAIFGAILGALFGPRRR</sequence>
<keyword evidence="1" id="KW-0472">Membrane</keyword>
<evidence type="ECO:0000313" key="2">
    <source>
        <dbReference type="EMBL" id="SEN91262.1"/>
    </source>
</evidence>
<name>A0A1H8KE48_9RHOB</name>
<dbReference type="RefSeq" id="WP_091302664.1">
    <property type="nucleotide sequence ID" value="NZ_FOCE01000009.1"/>
</dbReference>
<protein>
    <recommendedName>
        <fullName evidence="4">Major facilitator superfamily (MFS) profile domain-containing protein</fullName>
    </recommendedName>
</protein>
<dbReference type="OrthoDB" id="9971030at2"/>
<keyword evidence="1" id="KW-1133">Transmembrane helix</keyword>
<organism evidence="2 3">
    <name type="scientific">Gemmobacter aquatilis</name>
    <dbReference type="NCBI Taxonomy" id="933059"/>
    <lineage>
        <taxon>Bacteria</taxon>
        <taxon>Pseudomonadati</taxon>
        <taxon>Pseudomonadota</taxon>
        <taxon>Alphaproteobacteria</taxon>
        <taxon>Rhodobacterales</taxon>
        <taxon>Paracoccaceae</taxon>
        <taxon>Gemmobacter</taxon>
    </lineage>
</organism>
<dbReference type="AlphaFoldDB" id="A0A1H8KE48"/>
<accession>A0A1H8KE48</accession>
<dbReference type="EMBL" id="FOCE01000009">
    <property type="protein sequence ID" value="SEN91262.1"/>
    <property type="molecule type" value="Genomic_DNA"/>
</dbReference>
<evidence type="ECO:0000256" key="1">
    <source>
        <dbReference type="SAM" id="Phobius"/>
    </source>
</evidence>
<keyword evidence="3" id="KW-1185">Reference proteome</keyword>
<dbReference type="STRING" id="933059.SAMN04488103_10960"/>
<reference evidence="2 3" key="1">
    <citation type="submission" date="2016-10" db="EMBL/GenBank/DDBJ databases">
        <authorList>
            <person name="de Groot N.N."/>
        </authorList>
    </citation>
    <scope>NUCLEOTIDE SEQUENCE [LARGE SCALE GENOMIC DNA]</scope>
    <source>
        <strain evidence="2 3">DSM 3857</strain>
    </source>
</reference>
<dbReference type="Proteomes" id="UP000198761">
    <property type="component" value="Unassembled WGS sequence"/>
</dbReference>
<evidence type="ECO:0000313" key="3">
    <source>
        <dbReference type="Proteomes" id="UP000198761"/>
    </source>
</evidence>
<feature type="transmembrane region" description="Helical" evidence="1">
    <location>
        <begin position="36"/>
        <end position="61"/>
    </location>
</feature>
<gene>
    <name evidence="2" type="ORF">SAMN04488103_10960</name>
</gene>